<accession>A0A1C7M3M9</accession>
<organism evidence="2 3">
    <name type="scientific">Grifola frondosa</name>
    <name type="common">Maitake</name>
    <name type="synonym">Polyporus frondosus</name>
    <dbReference type="NCBI Taxonomy" id="5627"/>
    <lineage>
        <taxon>Eukaryota</taxon>
        <taxon>Fungi</taxon>
        <taxon>Dikarya</taxon>
        <taxon>Basidiomycota</taxon>
        <taxon>Agaricomycotina</taxon>
        <taxon>Agaricomycetes</taxon>
        <taxon>Polyporales</taxon>
        <taxon>Grifolaceae</taxon>
        <taxon>Grifola</taxon>
    </lineage>
</organism>
<protein>
    <recommendedName>
        <fullName evidence="1">F-box domain-containing protein</fullName>
    </recommendedName>
</protein>
<evidence type="ECO:0000313" key="2">
    <source>
        <dbReference type="EMBL" id="OBZ71462.1"/>
    </source>
</evidence>
<dbReference type="SMART" id="SM00256">
    <property type="entry name" value="FBOX"/>
    <property type="match status" value="1"/>
</dbReference>
<dbReference type="CDD" id="cd09917">
    <property type="entry name" value="F-box_SF"/>
    <property type="match status" value="1"/>
</dbReference>
<dbReference type="OrthoDB" id="2746427at2759"/>
<proteinExistence type="predicted"/>
<dbReference type="InterPro" id="IPR036047">
    <property type="entry name" value="F-box-like_dom_sf"/>
</dbReference>
<dbReference type="InterPro" id="IPR032675">
    <property type="entry name" value="LRR_dom_sf"/>
</dbReference>
<evidence type="ECO:0000313" key="3">
    <source>
        <dbReference type="Proteomes" id="UP000092993"/>
    </source>
</evidence>
<dbReference type="AlphaFoldDB" id="A0A1C7M3M9"/>
<sequence length="403" mass="45009">MENKYHARNGLLSESPTATVDLDLDIVYIILSLLSRQDLLRLMSTCRTLNNAAVRHLLNFHVHLNSARKIESFCAFMLAQAPLRYPFLRQLSLGGLDGPVSPESIHQLVKIFTHASRLETLHLTCCDLLKLEHRLRAACSSLTSLKEFHMCWSGGLVSWAKDPLYQMVKQMQSPLVKVILIFFGRIDSIGLDPAVLLHHSSATLEDLEVYHPHSSLSYSFRALTDLTILPYADRSTAADSNQHRQLNRSVQLAGGGWTSLDRLTGCRSISMVADILSDCRPSHVDIVFDQMFPSIPCLSDDVAARPTHLRCALLLRYFDGSPNALDIFQPLLQCESMRGVTFVQQCGPEAIASQIIASYPSIRYIAIEVDCIEPLFWKVLATESGDVVVDKAPKEDISVVMDF</sequence>
<dbReference type="InterPro" id="IPR001810">
    <property type="entry name" value="F-box_dom"/>
</dbReference>
<comment type="caution">
    <text evidence="2">The sequence shown here is derived from an EMBL/GenBank/DDBJ whole genome shotgun (WGS) entry which is preliminary data.</text>
</comment>
<reference evidence="2 3" key="1">
    <citation type="submission" date="2016-03" db="EMBL/GenBank/DDBJ databases">
        <title>Whole genome sequencing of Grifola frondosa 9006-11.</title>
        <authorList>
            <person name="Min B."/>
            <person name="Park H."/>
            <person name="Kim J.-G."/>
            <person name="Cho H."/>
            <person name="Oh Y.-L."/>
            <person name="Kong W.-S."/>
            <person name="Choi I.-G."/>
        </authorList>
    </citation>
    <scope>NUCLEOTIDE SEQUENCE [LARGE SCALE GENOMIC DNA]</scope>
    <source>
        <strain evidence="2 3">9006-11</strain>
    </source>
</reference>
<feature type="domain" description="F-box" evidence="1">
    <location>
        <begin position="22"/>
        <end position="62"/>
    </location>
</feature>
<dbReference type="SUPFAM" id="SSF52047">
    <property type="entry name" value="RNI-like"/>
    <property type="match status" value="1"/>
</dbReference>
<gene>
    <name evidence="2" type="ORF">A0H81_08816</name>
</gene>
<dbReference type="Pfam" id="PF00646">
    <property type="entry name" value="F-box"/>
    <property type="match status" value="1"/>
</dbReference>
<dbReference type="EMBL" id="LUGG01000011">
    <property type="protein sequence ID" value="OBZ71462.1"/>
    <property type="molecule type" value="Genomic_DNA"/>
</dbReference>
<evidence type="ECO:0000259" key="1">
    <source>
        <dbReference type="SMART" id="SM00256"/>
    </source>
</evidence>
<dbReference type="SUPFAM" id="SSF81383">
    <property type="entry name" value="F-box domain"/>
    <property type="match status" value="1"/>
</dbReference>
<keyword evidence="3" id="KW-1185">Reference proteome</keyword>
<dbReference type="Proteomes" id="UP000092993">
    <property type="component" value="Unassembled WGS sequence"/>
</dbReference>
<name>A0A1C7M3M9_GRIFR</name>
<dbReference type="Gene3D" id="3.80.10.10">
    <property type="entry name" value="Ribonuclease Inhibitor"/>
    <property type="match status" value="1"/>
</dbReference>